<dbReference type="EMBL" id="VIEB01000045">
    <property type="protein sequence ID" value="TQE10185.1"/>
    <property type="molecule type" value="Genomic_DNA"/>
</dbReference>
<gene>
    <name evidence="1" type="ORF">C1H46_004157</name>
</gene>
<dbReference type="Proteomes" id="UP000315295">
    <property type="component" value="Unassembled WGS sequence"/>
</dbReference>
<keyword evidence="2" id="KW-1185">Reference proteome</keyword>
<sequence>MATAPASREKPVWELQSREVARVQGLCEGIPHAKRGIKALNKQKMLEGGFTVDGERGCRRVVLCCMGLDGRWVE</sequence>
<accession>A0A540NGM0</accession>
<evidence type="ECO:0000313" key="1">
    <source>
        <dbReference type="EMBL" id="TQE10185.1"/>
    </source>
</evidence>
<reference evidence="1 2" key="1">
    <citation type="journal article" date="2019" name="G3 (Bethesda)">
        <title>Sequencing of a Wild Apple (Malus baccata) Genome Unravels the Differences Between Cultivated and Wild Apple Species Regarding Disease Resistance and Cold Tolerance.</title>
        <authorList>
            <person name="Chen X."/>
        </authorList>
    </citation>
    <scope>NUCLEOTIDE SEQUENCE [LARGE SCALE GENOMIC DNA]</scope>
    <source>
        <strain evidence="2">cv. Shandingzi</strain>
        <tissue evidence="1">Leaves</tissue>
    </source>
</reference>
<name>A0A540NGM0_MALBA</name>
<dbReference type="AlphaFoldDB" id="A0A540NGM0"/>
<protein>
    <submittedName>
        <fullName evidence="1">Uncharacterized protein</fullName>
    </submittedName>
</protein>
<comment type="caution">
    <text evidence="1">The sequence shown here is derived from an EMBL/GenBank/DDBJ whole genome shotgun (WGS) entry which is preliminary data.</text>
</comment>
<organism evidence="1 2">
    <name type="scientific">Malus baccata</name>
    <name type="common">Siberian crab apple</name>
    <name type="synonym">Pyrus baccata</name>
    <dbReference type="NCBI Taxonomy" id="106549"/>
    <lineage>
        <taxon>Eukaryota</taxon>
        <taxon>Viridiplantae</taxon>
        <taxon>Streptophyta</taxon>
        <taxon>Embryophyta</taxon>
        <taxon>Tracheophyta</taxon>
        <taxon>Spermatophyta</taxon>
        <taxon>Magnoliopsida</taxon>
        <taxon>eudicotyledons</taxon>
        <taxon>Gunneridae</taxon>
        <taxon>Pentapetalae</taxon>
        <taxon>rosids</taxon>
        <taxon>fabids</taxon>
        <taxon>Rosales</taxon>
        <taxon>Rosaceae</taxon>
        <taxon>Amygdaloideae</taxon>
        <taxon>Maleae</taxon>
        <taxon>Malus</taxon>
    </lineage>
</organism>
<proteinExistence type="predicted"/>
<evidence type="ECO:0000313" key="2">
    <source>
        <dbReference type="Proteomes" id="UP000315295"/>
    </source>
</evidence>